<evidence type="ECO:0000256" key="2">
    <source>
        <dbReference type="PROSITE-ProRule" id="PRU00278"/>
    </source>
</evidence>
<dbReference type="GO" id="GO:0003755">
    <property type="term" value="F:peptidyl-prolyl cis-trans isomerase activity"/>
    <property type="evidence" value="ECO:0007669"/>
    <property type="project" value="UniProtKB-KW"/>
</dbReference>
<feature type="signal peptide" evidence="3">
    <location>
        <begin position="1"/>
        <end position="22"/>
    </location>
</feature>
<dbReference type="Gene3D" id="3.10.50.40">
    <property type="match status" value="2"/>
</dbReference>
<feature type="chain" id="PRO_5039402791" evidence="3">
    <location>
        <begin position="23"/>
        <end position="452"/>
    </location>
</feature>
<dbReference type="PROSITE" id="PS01096">
    <property type="entry name" value="PPIC_PPIASE_1"/>
    <property type="match status" value="1"/>
</dbReference>
<dbReference type="PANTHER" id="PTHR47637:SF1">
    <property type="entry name" value="CHAPERONE SURA"/>
    <property type="match status" value="1"/>
</dbReference>
<comment type="caution">
    <text evidence="5">The sequence shown here is derived from an EMBL/GenBank/DDBJ whole genome shotgun (WGS) entry which is preliminary data.</text>
</comment>
<dbReference type="EMBL" id="JADILY010000018">
    <property type="protein sequence ID" value="MBO8481106.1"/>
    <property type="molecule type" value="Genomic_DNA"/>
</dbReference>
<dbReference type="InterPro" id="IPR000297">
    <property type="entry name" value="PPIase_PpiC"/>
</dbReference>
<evidence type="ECO:0000313" key="6">
    <source>
        <dbReference type="Proteomes" id="UP000823772"/>
    </source>
</evidence>
<protein>
    <submittedName>
        <fullName evidence="5">Peptidylprolyl isomerase</fullName>
    </submittedName>
</protein>
<organism evidence="5 6">
    <name type="scientific">Candidatus Merdivivens faecigallinarum</name>
    <dbReference type="NCBI Taxonomy" id="2840871"/>
    <lineage>
        <taxon>Bacteria</taxon>
        <taxon>Pseudomonadati</taxon>
        <taxon>Bacteroidota</taxon>
        <taxon>Bacteroidia</taxon>
        <taxon>Bacteroidales</taxon>
        <taxon>Muribaculaceae</taxon>
        <taxon>Muribaculaceae incertae sedis</taxon>
        <taxon>Candidatus Merdivivens</taxon>
    </lineage>
</organism>
<evidence type="ECO:0000259" key="4">
    <source>
        <dbReference type="PROSITE" id="PS50198"/>
    </source>
</evidence>
<feature type="domain" description="PpiC" evidence="4">
    <location>
        <begin position="175"/>
        <end position="274"/>
    </location>
</feature>
<keyword evidence="2" id="KW-0697">Rotamase</keyword>
<dbReference type="PANTHER" id="PTHR47637">
    <property type="entry name" value="CHAPERONE SURA"/>
    <property type="match status" value="1"/>
</dbReference>
<keyword evidence="1 3" id="KW-0732">Signal</keyword>
<dbReference type="AlphaFoldDB" id="A0A9D9IZT9"/>
<reference evidence="5" key="1">
    <citation type="submission" date="2020-10" db="EMBL/GenBank/DDBJ databases">
        <authorList>
            <person name="Gilroy R."/>
        </authorList>
    </citation>
    <scope>NUCLEOTIDE SEQUENCE</scope>
    <source>
        <strain evidence="5">B3-2255</strain>
    </source>
</reference>
<gene>
    <name evidence="5" type="ORF">IAC87_01000</name>
</gene>
<accession>A0A9D9IZT9</accession>
<dbReference type="Pfam" id="PF00639">
    <property type="entry name" value="Rotamase"/>
    <property type="match status" value="2"/>
</dbReference>
<evidence type="ECO:0000256" key="1">
    <source>
        <dbReference type="ARBA" id="ARBA00022729"/>
    </source>
</evidence>
<evidence type="ECO:0000256" key="3">
    <source>
        <dbReference type="SAM" id="SignalP"/>
    </source>
</evidence>
<keyword evidence="2 5" id="KW-0413">Isomerase</keyword>
<dbReference type="Proteomes" id="UP000823772">
    <property type="component" value="Unassembled WGS sequence"/>
</dbReference>
<reference evidence="5" key="2">
    <citation type="journal article" date="2021" name="PeerJ">
        <title>Extensive microbial diversity within the chicken gut microbiome revealed by metagenomics and culture.</title>
        <authorList>
            <person name="Gilroy R."/>
            <person name="Ravi A."/>
            <person name="Getino M."/>
            <person name="Pursley I."/>
            <person name="Horton D.L."/>
            <person name="Alikhan N.F."/>
            <person name="Baker D."/>
            <person name="Gharbi K."/>
            <person name="Hall N."/>
            <person name="Watson M."/>
            <person name="Adriaenssens E.M."/>
            <person name="Foster-Nyarko E."/>
            <person name="Jarju S."/>
            <person name="Secka A."/>
            <person name="Antonio M."/>
            <person name="Oren A."/>
            <person name="Chaudhuri R.R."/>
            <person name="La Ragione R."/>
            <person name="Hildebrand F."/>
            <person name="Pallen M.J."/>
        </authorList>
    </citation>
    <scope>NUCLEOTIDE SEQUENCE</scope>
    <source>
        <strain evidence="5">B3-2255</strain>
    </source>
</reference>
<dbReference type="InterPro" id="IPR027304">
    <property type="entry name" value="Trigger_fact/SurA_dom_sf"/>
</dbReference>
<dbReference type="InterPro" id="IPR050280">
    <property type="entry name" value="OMP_Chaperone_SurA"/>
</dbReference>
<name>A0A9D9IZT9_9BACT</name>
<dbReference type="PROSITE" id="PS50198">
    <property type="entry name" value="PPIC_PPIASE_2"/>
    <property type="match status" value="2"/>
</dbReference>
<evidence type="ECO:0000313" key="5">
    <source>
        <dbReference type="EMBL" id="MBO8481106.1"/>
    </source>
</evidence>
<dbReference type="InterPro" id="IPR023058">
    <property type="entry name" value="PPIase_PpiC_CS"/>
</dbReference>
<sequence>MNKGKFFLSLLILATLSSGAYAQKYDGIVDKTVAILGNESVLLSDIESGVMERVMNGYPVDRSTRCDVLENILENKLYVMQARVDSLDYDVNMVEEAVSQYADEMMARFGGQKDLEAYFNEPLYKLKDNWRATYQEMALAQQMRSSIYRNMPKLTPRDVEAFVESTPESELPVVPEQYQLSQIVLYPEREDAVLATRERLLELRERIMNGESFSMLARLYSQDVESARRGGELGMTPKSYYWPVFSDAAMSLKEGQVSQIVESPDGFHLIQMIEKDGDMFNARHILLKPEFTSEDRSKAFARLDSIKNEILSGNITFEMAAKANSEDLKSRTNGGQMADERTGSAYFNKDELKPADYNAIKGLNPGEISEPFQSLDNEGRGNVVYKIIKVDRIYPSHVANLSRDYDLLLGAATEEAGNKAVEDFIKEKMTATYIVIDPSYKECDFKYDWFKE</sequence>
<dbReference type="InterPro" id="IPR046357">
    <property type="entry name" value="PPIase_dom_sf"/>
</dbReference>
<feature type="domain" description="PpiC" evidence="4">
    <location>
        <begin position="277"/>
        <end position="374"/>
    </location>
</feature>
<dbReference type="SUPFAM" id="SSF54534">
    <property type="entry name" value="FKBP-like"/>
    <property type="match status" value="2"/>
</dbReference>
<dbReference type="SUPFAM" id="SSF109998">
    <property type="entry name" value="Triger factor/SurA peptide-binding domain-like"/>
    <property type="match status" value="1"/>
</dbReference>
<proteinExistence type="predicted"/>